<dbReference type="InterPro" id="IPR049050">
    <property type="entry name" value="nSTAND3"/>
</dbReference>
<dbReference type="Pfam" id="PF20720">
    <property type="entry name" value="nSTAND3"/>
    <property type="match status" value="1"/>
</dbReference>
<accession>A0A0S4XMH0</accession>
<dbReference type="Gene3D" id="3.40.50.300">
    <property type="entry name" value="P-loop containing nucleotide triphosphate hydrolases"/>
    <property type="match status" value="1"/>
</dbReference>
<dbReference type="SUPFAM" id="SSF52540">
    <property type="entry name" value="P-loop containing nucleoside triphosphate hydrolases"/>
    <property type="match status" value="1"/>
</dbReference>
<dbReference type="InterPro" id="IPR027417">
    <property type="entry name" value="P-loop_NTPase"/>
</dbReference>
<gene>
    <name evidence="2" type="ORF">BN3087_380020</name>
</gene>
<feature type="domain" description="Novel STAND NTPase 3" evidence="1">
    <location>
        <begin position="200"/>
        <end position="341"/>
    </location>
</feature>
<dbReference type="NCBIfam" id="NF041815">
    <property type="entry name" value="Avs4"/>
    <property type="match status" value="1"/>
</dbReference>
<dbReference type="EMBL" id="FAXN01000038">
    <property type="protein sequence ID" value="CUV65504.1"/>
    <property type="molecule type" value="Genomic_DNA"/>
</dbReference>
<evidence type="ECO:0000259" key="1">
    <source>
        <dbReference type="Pfam" id="PF20720"/>
    </source>
</evidence>
<organism evidence="2">
    <name type="scientific">Sulfurovum sp. enrichment culture clone C5</name>
    <dbReference type="NCBI Taxonomy" id="497650"/>
    <lineage>
        <taxon>Bacteria</taxon>
        <taxon>Pseudomonadati</taxon>
        <taxon>Campylobacterota</taxon>
        <taxon>Epsilonproteobacteria</taxon>
        <taxon>Campylobacterales</taxon>
        <taxon>Sulfurovaceae</taxon>
        <taxon>Sulfurovum</taxon>
        <taxon>environmental samples</taxon>
    </lineage>
</organism>
<protein>
    <recommendedName>
        <fullName evidence="1">Novel STAND NTPase 3 domain-containing protein</fullName>
    </recommendedName>
</protein>
<evidence type="ECO:0000313" key="2">
    <source>
        <dbReference type="EMBL" id="CUV65504.1"/>
    </source>
</evidence>
<sequence length="1570" mass="185151">MSAIVPNWNIFKTKFNDNPTYYFEYFCYLLFCIEYSKPQGVFRYKNQSGIEWNPIEVNGRIIVAQCKFYDTSIGSHKDEIIEMLNTIQKNYTTPCELKFYTNQDWGQGKKQGTNNSQVKIDIEDKAQKYGITIDWRTNETYFLSLDVAFNQDLMKHFFTDRSIYDLVYDKQIHTQNILKDIRTDIDFKSQKIEIDRSGEINQIQKELENYQALIISGIGGVGKTAIVKKLYEKIENDEPLYLFKASEFETNQIDNLFGIYSLQKFMDVHTHYNTKVVVIDSTEKILDLNNANPFKEFISTLLDNQWKILFTTRYAYLDDLKYHLQQNLQIIPYGVDIQNLSAEALHSLSQKYHFTLPQDEKLLELLKNPFELKGYLSLYTGEVIDYQTFKAKLWNQNITKSNPQRELCFVKLVSARANEGQFYVNIECSTNALEELLKDGILGYETAGYFITHDKYEEWGLAYIIEREFIKRKDVNNFFEQIGSSLPIRRAFRNWVSEKLLLNDGTIESFIEDVIDNGEIESFWKDEVFVSVLLSEYSQTFFKNYDTELKANDYKLLKRIAFLLQIACKEVDDSIWKQAGIHNIHAMKDIKYIFTKPIGSGWISFVRYIWKNIDTLQLQHINTILPVLSDWNDNVKSGDTTQATSLIALKYYNLIYSEEYKYSLKDNISTICKVIINGSNEIQEELKDIFDEIIKNKWKSHSDKYYELSKIILAKIDGWSISKKITKEILELAKLFWTKTPRKVEDNGVFSHYEREVVEDAFNLVNEYEFKYFPSSAYQTPILSLLRNDFKNTVYFILNFINQSVENYAKSDWENRFHDSSVFEVDLYIDNEVYIQYHSQALWNIYRGTSSPVSPYLLQSIHMALEKHLLEIAPLIDSKTLEMWLIYLLKNSKSSSISAIVASIVLANQEKTFNVAAILFKTKEFIRADLIRHMKDSYEVKSLNSMGYGLNVWHQFYQDERLKTCEDKHRNSHLERLFLNYQLFRTKEISEEESEKRQKILWDILDNYYKQLPDEESQSEEDRIWRMALARIDRRKMDIETEKVDGGVQIAFNPKLSPELQKYSQKAQENSHNAIKYTSLYLWSINKIENNQDCKKYTIYEENPLLALEQIKEVIAIPHEERDFIFQDEIFPNTSIILLRDYDKLLSSEDKELCRDIILEVARLPLSENYHYQVSDGVDKTIKYLPMLLIYSPELKNDIKILLLLNLFDDYQIGMGGKHFYDFPIEAINTYFISEYNSFIVAYLLLKPKYKELMKSNYYGHKRVSKQDLLENFFQSNEEIFEKFVSDELRLSDNEIKTIQLDIFIVVFKMIVTFKSTIKKEFTQKIIEILCKNIFNKADDKVDYDAKQQFIDNYALLILKADKSDIQFYLQPLIDSFKPTEDITSLLTQLIYSQDNINNYDNFWHIWELLENNIIDICKDGEGYRNVDEIVKVYLLAWGRYGSLWKDTAKEWHSLKEKDKRFFKRMAKEIGHCPSTLSSISKILTSVGSPYLNDGVSWIANMLRDNKNLWSDSLETNTLYHLETLIRKYIFENSQKIKHETKAKQDVVEILTFLVERGSAIGYMLRERIL</sequence>
<name>A0A0S4XMH0_9BACT</name>
<proteinExistence type="predicted"/>
<reference evidence="2" key="1">
    <citation type="submission" date="2015-11" db="EMBL/GenBank/DDBJ databases">
        <authorList>
            <person name="Zhang Y."/>
            <person name="Guo Z."/>
        </authorList>
    </citation>
    <scope>NUCLEOTIDE SEQUENCE</scope>
    <source>
        <strain evidence="2">BN30871</strain>
    </source>
</reference>